<proteinExistence type="predicted"/>
<comment type="caution">
    <text evidence="2">The sequence shown here is derived from an EMBL/GenBank/DDBJ whole genome shotgun (WGS) entry which is preliminary data.</text>
</comment>
<evidence type="ECO:0000313" key="2">
    <source>
        <dbReference type="EMBL" id="KZE25314.1"/>
    </source>
</evidence>
<dbReference type="OrthoDB" id="6675128at2"/>
<dbReference type="EMBL" id="LQQU01000059">
    <property type="protein sequence ID" value="KZE25314.1"/>
    <property type="molecule type" value="Genomic_DNA"/>
</dbReference>
<evidence type="ECO:0000256" key="1">
    <source>
        <dbReference type="SAM" id="SignalP"/>
    </source>
</evidence>
<accession>A0A163B9Q6</accession>
<organism evidence="2 3">
    <name type="scientific">Crenobacter luteus</name>
    <dbReference type="NCBI Taxonomy" id="1452487"/>
    <lineage>
        <taxon>Bacteria</taxon>
        <taxon>Pseudomonadati</taxon>
        <taxon>Pseudomonadota</taxon>
        <taxon>Betaproteobacteria</taxon>
        <taxon>Neisseriales</taxon>
        <taxon>Neisseriaceae</taxon>
        <taxon>Crenobacter</taxon>
    </lineage>
</organism>
<dbReference type="AlphaFoldDB" id="A0A163B9Q6"/>
<feature type="signal peptide" evidence="1">
    <location>
        <begin position="1"/>
        <end position="19"/>
    </location>
</feature>
<dbReference type="Proteomes" id="UP000076625">
    <property type="component" value="Unassembled WGS sequence"/>
</dbReference>
<reference evidence="3" key="1">
    <citation type="submission" date="2016-01" db="EMBL/GenBank/DDBJ databases">
        <title>Draft genome of Chromobacterium sp. F49.</title>
        <authorList>
            <person name="Hong K.W."/>
        </authorList>
    </citation>
    <scope>NUCLEOTIDE SEQUENCE [LARGE SCALE GENOMIC DNA]</scope>
    <source>
        <strain evidence="3">CN10</strain>
    </source>
</reference>
<name>A0A163B9Q6_9NEIS</name>
<protein>
    <submittedName>
        <fullName evidence="2">Uncharacterized protein</fullName>
    </submittedName>
</protein>
<evidence type="ECO:0000313" key="3">
    <source>
        <dbReference type="Proteomes" id="UP000076625"/>
    </source>
</evidence>
<dbReference type="RefSeq" id="WP_066614620.1">
    <property type="nucleotide sequence ID" value="NZ_LQQU01000059.1"/>
</dbReference>
<keyword evidence="1" id="KW-0732">Signal</keyword>
<gene>
    <name evidence="2" type="ORF">AVW16_03155</name>
</gene>
<sequence>MNKTAAALWLAALASTAHADSGAHERAAGAEFLVSRDSDGFATHRASLEAFPRFDDAGHYAGVRIGEVGYRQHEWRRRGQRAGFVGRGRDPVDDSGWTLEAGVARQGGHTLATLDGGWRVQPARQTGIELFANRDWVETRAALDDGVHYTFAGVALDQGLGAHLTAVGVLGQQYFSDGNRRDHGRARLIYQPSLDLGLTVQARWRGYRSRSDDVGRRYFNPHDYQEAMLALGWRQRVAGWTGTLTAGLGRERIDDARAQATRLVEAGLQSPPRGPTVLRLNAGYQRNASFYGPDYSYRYVQGEAVLRF</sequence>
<feature type="chain" id="PRO_5007841706" evidence="1">
    <location>
        <begin position="20"/>
        <end position="308"/>
    </location>
</feature>
<keyword evidence="3" id="KW-1185">Reference proteome</keyword>
<dbReference type="STRING" id="1452487.AVW16_03155"/>